<keyword evidence="6" id="KW-0378">Hydrolase</keyword>
<keyword evidence="5" id="KW-0255">Endonuclease</keyword>
<dbReference type="CDD" id="cd01647">
    <property type="entry name" value="RT_LTR"/>
    <property type="match status" value="1"/>
</dbReference>
<dbReference type="AlphaFoldDB" id="A0A1X0QGH6"/>
<sequence>MEPFKKKFKDLTDGNIIRRSTSNIVSPCFLILKKDGDLRLVVDYRRLNSNTIKSFYPIPRLSDKIYSLKGSVFFSKIDLNSGYYQIKVQFKDIYKTAFITPFGTYEFIRMPFGLTNAPRTFQQSMNNIFRDLDFMRVYLDDILICSSSES</sequence>
<dbReference type="Proteomes" id="UP000192501">
    <property type="component" value="Unassembled WGS sequence"/>
</dbReference>
<evidence type="ECO:0000256" key="3">
    <source>
        <dbReference type="ARBA" id="ARBA00022695"/>
    </source>
</evidence>
<evidence type="ECO:0000256" key="2">
    <source>
        <dbReference type="ARBA" id="ARBA00022679"/>
    </source>
</evidence>
<keyword evidence="1" id="KW-0645">Protease</keyword>
<comment type="caution">
    <text evidence="9">The sequence shown here is derived from an EMBL/GenBank/DDBJ whole genome shotgun (WGS) entry which is preliminary data.</text>
</comment>
<evidence type="ECO:0000313" key="10">
    <source>
        <dbReference type="Proteomes" id="UP000192501"/>
    </source>
</evidence>
<evidence type="ECO:0000256" key="1">
    <source>
        <dbReference type="ARBA" id="ARBA00022670"/>
    </source>
</evidence>
<keyword evidence="4" id="KW-0540">Nuclease</keyword>
<dbReference type="VEuPathDB" id="MicrosporidiaDB:HERIO_1769"/>
<evidence type="ECO:0000256" key="5">
    <source>
        <dbReference type="ARBA" id="ARBA00022759"/>
    </source>
</evidence>
<dbReference type="EMBL" id="LTAI01000405">
    <property type="protein sequence ID" value="ORD98872.1"/>
    <property type="molecule type" value="Genomic_DNA"/>
</dbReference>
<dbReference type="GO" id="GO:0006508">
    <property type="term" value="P:proteolysis"/>
    <property type="evidence" value="ECO:0007669"/>
    <property type="project" value="UniProtKB-KW"/>
</dbReference>
<dbReference type="VEuPathDB" id="MicrosporidiaDB:HERIO_1668"/>
<dbReference type="PROSITE" id="PS50878">
    <property type="entry name" value="RT_POL"/>
    <property type="match status" value="1"/>
</dbReference>
<keyword evidence="7" id="KW-0695">RNA-directed DNA polymerase</keyword>
<dbReference type="FunFam" id="3.10.10.10:FF:000007">
    <property type="entry name" value="Retrovirus-related Pol polyprotein from transposon 17.6-like Protein"/>
    <property type="match status" value="1"/>
</dbReference>
<dbReference type="InterPro" id="IPR043128">
    <property type="entry name" value="Rev_trsase/Diguanyl_cyclase"/>
</dbReference>
<proteinExistence type="predicted"/>
<dbReference type="GO" id="GO:0003964">
    <property type="term" value="F:RNA-directed DNA polymerase activity"/>
    <property type="evidence" value="ECO:0007669"/>
    <property type="project" value="UniProtKB-KW"/>
</dbReference>
<dbReference type="InterPro" id="IPR000477">
    <property type="entry name" value="RT_dom"/>
</dbReference>
<dbReference type="Gene3D" id="3.10.10.10">
    <property type="entry name" value="HIV Type 1 Reverse Transcriptase, subunit A, domain 1"/>
    <property type="match status" value="1"/>
</dbReference>
<evidence type="ECO:0000256" key="6">
    <source>
        <dbReference type="ARBA" id="ARBA00022801"/>
    </source>
</evidence>
<evidence type="ECO:0000313" key="9">
    <source>
        <dbReference type="EMBL" id="ORD98872.1"/>
    </source>
</evidence>
<dbReference type="PANTHER" id="PTHR24559:SF444">
    <property type="entry name" value="REVERSE TRANSCRIPTASE DOMAIN-CONTAINING PROTEIN"/>
    <property type="match status" value="1"/>
</dbReference>
<dbReference type="InterPro" id="IPR053134">
    <property type="entry name" value="RNA-dir_DNA_polymerase"/>
</dbReference>
<dbReference type="PANTHER" id="PTHR24559">
    <property type="entry name" value="TRANSPOSON TY3-I GAG-POL POLYPROTEIN"/>
    <property type="match status" value="1"/>
</dbReference>
<reference evidence="9 10" key="1">
    <citation type="journal article" date="2017" name="Environ. Microbiol.">
        <title>Decay of the glycolytic pathway and adaptation to intranuclear parasitism within Enterocytozoonidae microsporidia.</title>
        <authorList>
            <person name="Wiredu Boakye D."/>
            <person name="Jaroenlak P."/>
            <person name="Prachumwat A."/>
            <person name="Williams T.A."/>
            <person name="Bateman K.S."/>
            <person name="Itsathitphaisarn O."/>
            <person name="Sritunyalucksana K."/>
            <person name="Paszkiewicz K.H."/>
            <person name="Moore K.A."/>
            <person name="Stentiford G.D."/>
            <person name="Williams B.A."/>
        </authorList>
    </citation>
    <scope>NUCLEOTIDE SEQUENCE [LARGE SCALE GENOMIC DNA]</scope>
    <source>
        <strain evidence="10">canceri</strain>
    </source>
</reference>
<dbReference type="InterPro" id="IPR043502">
    <property type="entry name" value="DNA/RNA_pol_sf"/>
</dbReference>
<feature type="domain" description="Reverse transcriptase" evidence="8">
    <location>
        <begin position="12"/>
        <end position="150"/>
    </location>
</feature>
<evidence type="ECO:0000256" key="4">
    <source>
        <dbReference type="ARBA" id="ARBA00022722"/>
    </source>
</evidence>
<dbReference type="SUPFAM" id="SSF56672">
    <property type="entry name" value="DNA/RNA polymerases"/>
    <property type="match status" value="1"/>
</dbReference>
<keyword evidence="3" id="KW-0548">Nucleotidyltransferase</keyword>
<dbReference type="Pfam" id="PF00078">
    <property type="entry name" value="RVT_1"/>
    <property type="match status" value="1"/>
</dbReference>
<organism evidence="9 10">
    <name type="scientific">Hepatospora eriocheir</name>
    <dbReference type="NCBI Taxonomy" id="1081669"/>
    <lineage>
        <taxon>Eukaryota</taxon>
        <taxon>Fungi</taxon>
        <taxon>Fungi incertae sedis</taxon>
        <taxon>Microsporidia</taxon>
        <taxon>Hepatosporidae</taxon>
        <taxon>Hepatospora</taxon>
    </lineage>
</organism>
<dbReference type="VEuPathDB" id="MicrosporidiaDB:A0H76_1802"/>
<evidence type="ECO:0000256" key="7">
    <source>
        <dbReference type="ARBA" id="ARBA00022918"/>
    </source>
</evidence>
<evidence type="ECO:0000259" key="8">
    <source>
        <dbReference type="PROSITE" id="PS50878"/>
    </source>
</evidence>
<gene>
    <name evidence="9" type="primary">YI31B</name>
    <name evidence="9" type="ORF">A0H76_1802</name>
</gene>
<dbReference type="GO" id="GO:0008233">
    <property type="term" value="F:peptidase activity"/>
    <property type="evidence" value="ECO:0007669"/>
    <property type="project" value="UniProtKB-KW"/>
</dbReference>
<dbReference type="GO" id="GO:0004519">
    <property type="term" value="F:endonuclease activity"/>
    <property type="evidence" value="ECO:0007669"/>
    <property type="project" value="UniProtKB-KW"/>
</dbReference>
<protein>
    <submittedName>
        <fullName evidence="9">YI31B</fullName>
    </submittedName>
</protein>
<keyword evidence="2" id="KW-0808">Transferase</keyword>
<name>A0A1X0QGH6_9MICR</name>
<accession>A0A1X0QGH6</accession>
<dbReference type="Gene3D" id="3.30.70.270">
    <property type="match status" value="1"/>
</dbReference>